<dbReference type="AlphaFoldDB" id="A0A2W1JNM5"/>
<organism evidence="1 2">
    <name type="scientific">Acaryochloris thomasi RCC1774</name>
    <dbReference type="NCBI Taxonomy" id="1764569"/>
    <lineage>
        <taxon>Bacteria</taxon>
        <taxon>Bacillati</taxon>
        <taxon>Cyanobacteriota</taxon>
        <taxon>Cyanophyceae</taxon>
        <taxon>Acaryochloridales</taxon>
        <taxon>Acaryochloridaceae</taxon>
        <taxon>Acaryochloris</taxon>
        <taxon>Acaryochloris thomasi</taxon>
    </lineage>
</organism>
<protein>
    <submittedName>
        <fullName evidence="1">Uncharacterized protein</fullName>
    </submittedName>
</protein>
<dbReference type="Proteomes" id="UP000248857">
    <property type="component" value="Unassembled WGS sequence"/>
</dbReference>
<name>A0A2W1JNM5_9CYAN</name>
<comment type="caution">
    <text evidence="1">The sequence shown here is derived from an EMBL/GenBank/DDBJ whole genome shotgun (WGS) entry which is preliminary data.</text>
</comment>
<reference evidence="1 2" key="1">
    <citation type="journal article" date="2018" name="Sci. Rep.">
        <title>A novel species of the marine cyanobacterium Acaryochloris with a unique pigment content and lifestyle.</title>
        <authorList>
            <person name="Partensky F."/>
            <person name="Six C."/>
            <person name="Ratin M."/>
            <person name="Garczarek L."/>
            <person name="Vaulot D."/>
            <person name="Probert I."/>
            <person name="Calteau A."/>
            <person name="Gourvil P."/>
            <person name="Marie D."/>
            <person name="Grebert T."/>
            <person name="Bouchier C."/>
            <person name="Le Panse S."/>
            <person name="Gachenot M."/>
            <person name="Rodriguez F."/>
            <person name="Garrido J.L."/>
        </authorList>
    </citation>
    <scope>NUCLEOTIDE SEQUENCE [LARGE SCALE GENOMIC DNA]</scope>
    <source>
        <strain evidence="1 2">RCC1774</strain>
    </source>
</reference>
<evidence type="ECO:0000313" key="2">
    <source>
        <dbReference type="Proteomes" id="UP000248857"/>
    </source>
</evidence>
<keyword evidence="2" id="KW-1185">Reference proteome</keyword>
<gene>
    <name evidence="1" type="ORF">C1752_00940</name>
</gene>
<sequence>MVSDICCLDFDEIATLHNTVYSHHKFCWQNKMLKIAPLKLWVDAIAFLTVAALTKRMQIADIVGATLRQRNDVIHF</sequence>
<evidence type="ECO:0000313" key="1">
    <source>
        <dbReference type="EMBL" id="PZD74940.1"/>
    </source>
</evidence>
<dbReference type="EMBL" id="PQWO01000002">
    <property type="protein sequence ID" value="PZD74940.1"/>
    <property type="molecule type" value="Genomic_DNA"/>
</dbReference>
<proteinExistence type="predicted"/>
<accession>A0A2W1JNM5</accession>